<dbReference type="AlphaFoldDB" id="A0A4R5UFU0"/>
<dbReference type="PANTHER" id="PTHR40055:SF1">
    <property type="entry name" value="TRANSCRIPTIONAL REGULATOR YGIV-RELATED"/>
    <property type="match status" value="1"/>
</dbReference>
<dbReference type="Gene3D" id="3.20.80.10">
    <property type="entry name" value="Regulatory factor, effector binding domain"/>
    <property type="match status" value="1"/>
</dbReference>
<dbReference type="InterPro" id="IPR029442">
    <property type="entry name" value="GyrI-like"/>
</dbReference>
<dbReference type="InterPro" id="IPR018062">
    <property type="entry name" value="HTH_AraC-typ_CS"/>
</dbReference>
<organism evidence="5 6">
    <name type="scientific">Luteimonas terrae</name>
    <dbReference type="NCBI Taxonomy" id="1530191"/>
    <lineage>
        <taxon>Bacteria</taxon>
        <taxon>Pseudomonadati</taxon>
        <taxon>Pseudomonadota</taxon>
        <taxon>Gammaproteobacteria</taxon>
        <taxon>Lysobacterales</taxon>
        <taxon>Lysobacteraceae</taxon>
        <taxon>Luteimonas</taxon>
    </lineage>
</organism>
<evidence type="ECO:0000259" key="4">
    <source>
        <dbReference type="PROSITE" id="PS01124"/>
    </source>
</evidence>
<dbReference type="GO" id="GO:0043565">
    <property type="term" value="F:sequence-specific DNA binding"/>
    <property type="evidence" value="ECO:0007669"/>
    <property type="project" value="InterPro"/>
</dbReference>
<dbReference type="OrthoDB" id="282744at2"/>
<reference evidence="5 6" key="1">
    <citation type="submission" date="2019-03" db="EMBL/GenBank/DDBJ databases">
        <title>Luteimonas zhaokaii sp.nov., isolated from the rectal contents of Plateau pika in Yushu, Qinghai Province, China.</title>
        <authorList>
            <person name="Zhang G."/>
        </authorList>
    </citation>
    <scope>NUCLEOTIDE SEQUENCE [LARGE SCALE GENOMIC DNA]</scope>
    <source>
        <strain evidence="5 6">THG-MD21</strain>
    </source>
</reference>
<dbReference type="Pfam" id="PF12833">
    <property type="entry name" value="HTH_18"/>
    <property type="match status" value="1"/>
</dbReference>
<dbReference type="InterPro" id="IPR018060">
    <property type="entry name" value="HTH_AraC"/>
</dbReference>
<evidence type="ECO:0000313" key="6">
    <source>
        <dbReference type="Proteomes" id="UP000295543"/>
    </source>
</evidence>
<name>A0A4R5UFU0_9GAMM</name>
<keyword evidence="6" id="KW-1185">Reference proteome</keyword>
<dbReference type="Proteomes" id="UP000295543">
    <property type="component" value="Unassembled WGS sequence"/>
</dbReference>
<dbReference type="Gene3D" id="1.10.10.60">
    <property type="entry name" value="Homeodomain-like"/>
    <property type="match status" value="2"/>
</dbReference>
<evidence type="ECO:0000313" key="5">
    <source>
        <dbReference type="EMBL" id="TDK34136.1"/>
    </source>
</evidence>
<keyword evidence="3" id="KW-0804">Transcription</keyword>
<dbReference type="PANTHER" id="PTHR40055">
    <property type="entry name" value="TRANSCRIPTIONAL REGULATOR YGIV-RELATED"/>
    <property type="match status" value="1"/>
</dbReference>
<dbReference type="SUPFAM" id="SSF46689">
    <property type="entry name" value="Homeodomain-like"/>
    <property type="match status" value="1"/>
</dbReference>
<dbReference type="Pfam" id="PF06445">
    <property type="entry name" value="GyrI-like"/>
    <property type="match status" value="1"/>
</dbReference>
<dbReference type="SUPFAM" id="SSF55136">
    <property type="entry name" value="Probable bacterial effector-binding domain"/>
    <property type="match status" value="1"/>
</dbReference>
<dbReference type="GO" id="GO:0003700">
    <property type="term" value="F:DNA-binding transcription factor activity"/>
    <property type="evidence" value="ECO:0007669"/>
    <property type="project" value="InterPro"/>
</dbReference>
<evidence type="ECO:0000256" key="2">
    <source>
        <dbReference type="ARBA" id="ARBA00023125"/>
    </source>
</evidence>
<dbReference type="InterPro" id="IPR050908">
    <property type="entry name" value="SmbC-like"/>
</dbReference>
<dbReference type="SMART" id="SM00871">
    <property type="entry name" value="AraC_E_bind"/>
    <property type="match status" value="1"/>
</dbReference>
<dbReference type="SMART" id="SM00342">
    <property type="entry name" value="HTH_ARAC"/>
    <property type="match status" value="1"/>
</dbReference>
<sequence length="320" mass="34438">MIPGAAALRKIGYARRRIGPDTRGESTASAVMKADTRSRLAPRIAAVAGHLQDLVAEGAAAPPLETLARQASLSPFHFHRVWRAATGETLGRTLTRLRLSRALQLLAAGETVTRAALAVGYASPQALARTFRQTLGVTPAALRGRTAEARALLGRLQPPGPPTPEPLAVELVEIAPFEVVALRARGAFDDLDDAFGRLFGWAETAGVADRIDALIGVPLGDHRDLPPHALQFDAALRLPAPATVPRPLRKLKIGGGRHARVRHVGAYSGLEDVTDRLLAQWWPASGERLREAPLHYHFLDDPEQVAEAELRADILLPLDD</sequence>
<comment type="caution">
    <text evidence="5">The sequence shown here is derived from an EMBL/GenBank/DDBJ whole genome shotgun (WGS) entry which is preliminary data.</text>
</comment>
<dbReference type="PROSITE" id="PS01124">
    <property type="entry name" value="HTH_ARAC_FAMILY_2"/>
    <property type="match status" value="1"/>
</dbReference>
<dbReference type="InterPro" id="IPR010499">
    <property type="entry name" value="AraC_E-bd"/>
</dbReference>
<accession>A0A4R5UFU0</accession>
<proteinExistence type="predicted"/>
<gene>
    <name evidence="5" type="ORF">E2F49_08000</name>
</gene>
<evidence type="ECO:0000256" key="3">
    <source>
        <dbReference type="ARBA" id="ARBA00023163"/>
    </source>
</evidence>
<keyword evidence="1" id="KW-0805">Transcription regulation</keyword>
<evidence type="ECO:0000256" key="1">
    <source>
        <dbReference type="ARBA" id="ARBA00023015"/>
    </source>
</evidence>
<dbReference type="InterPro" id="IPR009057">
    <property type="entry name" value="Homeodomain-like_sf"/>
</dbReference>
<feature type="domain" description="HTH araC/xylS-type" evidence="4">
    <location>
        <begin position="45"/>
        <end position="145"/>
    </location>
</feature>
<keyword evidence="2" id="KW-0238">DNA-binding</keyword>
<dbReference type="PROSITE" id="PS00041">
    <property type="entry name" value="HTH_ARAC_FAMILY_1"/>
    <property type="match status" value="1"/>
</dbReference>
<protein>
    <submittedName>
        <fullName evidence="5">Helix-turn-helix domain-containing protein</fullName>
    </submittedName>
</protein>
<dbReference type="InterPro" id="IPR011256">
    <property type="entry name" value="Reg_factor_effector_dom_sf"/>
</dbReference>
<dbReference type="EMBL" id="SMTG01000002">
    <property type="protein sequence ID" value="TDK34136.1"/>
    <property type="molecule type" value="Genomic_DNA"/>
</dbReference>